<feature type="compositionally biased region" description="Polar residues" evidence="1">
    <location>
        <begin position="199"/>
        <end position="213"/>
    </location>
</feature>
<evidence type="ECO:0000313" key="3">
    <source>
        <dbReference type="Proteomes" id="UP000235392"/>
    </source>
</evidence>
<feature type="compositionally biased region" description="Low complexity" evidence="1">
    <location>
        <begin position="184"/>
        <end position="198"/>
    </location>
</feature>
<accession>A0A2N5RW03</accession>
<feature type="region of interest" description="Disordered" evidence="1">
    <location>
        <begin position="184"/>
        <end position="224"/>
    </location>
</feature>
<reference evidence="2 3" key="1">
    <citation type="submission" date="2017-11" db="EMBL/GenBank/DDBJ databases">
        <title>De novo assembly and phasing of dikaryotic genomes from two isolates of Puccinia coronata f. sp. avenae, the causal agent of oat crown rust.</title>
        <authorList>
            <person name="Miller M.E."/>
            <person name="Zhang Y."/>
            <person name="Omidvar V."/>
            <person name="Sperschneider J."/>
            <person name="Schwessinger B."/>
            <person name="Raley C."/>
            <person name="Palmer J.M."/>
            <person name="Garnica D."/>
            <person name="Upadhyaya N."/>
            <person name="Rathjen J."/>
            <person name="Taylor J.M."/>
            <person name="Park R.F."/>
            <person name="Dodds P.N."/>
            <person name="Hirsch C.D."/>
            <person name="Kianian S.F."/>
            <person name="Figueroa M."/>
        </authorList>
    </citation>
    <scope>NUCLEOTIDE SEQUENCE [LARGE SCALE GENOMIC DNA]</scope>
    <source>
        <strain evidence="2">12SD80</strain>
    </source>
</reference>
<dbReference type="EMBL" id="PGCI01001389">
    <property type="protein sequence ID" value="PLW05159.1"/>
    <property type="molecule type" value="Genomic_DNA"/>
</dbReference>
<feature type="region of interest" description="Disordered" evidence="1">
    <location>
        <begin position="285"/>
        <end position="310"/>
    </location>
</feature>
<dbReference type="AlphaFoldDB" id="A0A2N5RW03"/>
<feature type="compositionally biased region" description="Low complexity" evidence="1">
    <location>
        <begin position="122"/>
        <end position="132"/>
    </location>
</feature>
<proteinExistence type="predicted"/>
<gene>
    <name evidence="2" type="ORF">PCASD_26839</name>
</gene>
<name>A0A2N5RW03_9BASI</name>
<dbReference type="Proteomes" id="UP000235392">
    <property type="component" value="Unassembled WGS sequence"/>
</dbReference>
<sequence>MQPPLASILNGMASLPPPLPLATLVPSTSSLLLAPSPLSSPSASVSSLANLTVIWDLPIANSSSPVQSHSSEPISASPTSSNLSFRSIRPRRPAALLRSIPKHRSKEDQLPLTIPATPSPPSVNSNPSQYSPLRSSSLDCSFSLDRPTFLDSRLNTIHTVASHQSNPSEPNTSVPKCPKLSLISSQASPTTSTTPSSTENNEFTVPCSTSTFPEQPIEPTSIPNCPSGFDIAAIGSITIVDDTIESPELQLAPEDSDEALQWDKECQEYYNDIEEALQQANADENEIKKKKKKKASNPTATPNNPVLFYA</sequence>
<protein>
    <submittedName>
        <fullName evidence="2">Uncharacterized protein</fullName>
    </submittedName>
</protein>
<feature type="region of interest" description="Disordered" evidence="1">
    <location>
        <begin position="66"/>
        <end position="132"/>
    </location>
</feature>
<comment type="caution">
    <text evidence="2">The sequence shown here is derived from an EMBL/GenBank/DDBJ whole genome shotgun (WGS) entry which is preliminary data.</text>
</comment>
<evidence type="ECO:0000313" key="2">
    <source>
        <dbReference type="EMBL" id="PLW05159.1"/>
    </source>
</evidence>
<evidence type="ECO:0000256" key="1">
    <source>
        <dbReference type="SAM" id="MobiDB-lite"/>
    </source>
</evidence>
<feature type="compositionally biased region" description="Low complexity" evidence="1">
    <location>
        <begin position="66"/>
        <end position="81"/>
    </location>
</feature>
<organism evidence="2 3">
    <name type="scientific">Puccinia coronata f. sp. avenae</name>
    <dbReference type="NCBI Taxonomy" id="200324"/>
    <lineage>
        <taxon>Eukaryota</taxon>
        <taxon>Fungi</taxon>
        <taxon>Dikarya</taxon>
        <taxon>Basidiomycota</taxon>
        <taxon>Pucciniomycotina</taxon>
        <taxon>Pucciniomycetes</taxon>
        <taxon>Pucciniales</taxon>
        <taxon>Pucciniaceae</taxon>
        <taxon>Puccinia</taxon>
    </lineage>
</organism>